<dbReference type="EMBL" id="QEWH01000123">
    <property type="protein sequence ID" value="RBA42643.1"/>
    <property type="molecule type" value="Genomic_DNA"/>
</dbReference>
<reference evidence="1 2" key="1">
    <citation type="submission" date="2018-04" db="EMBL/GenBank/DDBJ databases">
        <title>Acinetobacter junii Genome sequencing and assembly.</title>
        <authorList>
            <person name="Su J."/>
            <person name="Rensing C."/>
            <person name="Mazhar H.S."/>
        </authorList>
    </citation>
    <scope>NUCLEOTIDE SEQUENCE [LARGE SCALE GENOMIC DNA]</scope>
    <source>
        <strain evidence="1 2">SC22</strain>
    </source>
</reference>
<comment type="caution">
    <text evidence="1">The sequence shown here is derived from an EMBL/GenBank/DDBJ whole genome shotgun (WGS) entry which is preliminary data.</text>
</comment>
<dbReference type="RefSeq" id="WP_005403413.1">
    <property type="nucleotide sequence ID" value="NZ_BKIE01000002.1"/>
</dbReference>
<protein>
    <submittedName>
        <fullName evidence="1">Uncharacterized protein</fullName>
    </submittedName>
</protein>
<sequence length="65" mass="7485">MLKQSISVKDQFGVKHFIQATVNNNFENPQLFSDIKHITVEGENIRPSLEMFFQSNLSGKIFEIV</sequence>
<dbReference type="Proteomes" id="UP000253688">
    <property type="component" value="Unassembled WGS sequence"/>
</dbReference>
<dbReference type="AlphaFoldDB" id="A0A365PF01"/>
<evidence type="ECO:0000313" key="1">
    <source>
        <dbReference type="EMBL" id="RBA42643.1"/>
    </source>
</evidence>
<name>A0A365PF01_ACIJU</name>
<proteinExistence type="predicted"/>
<gene>
    <name evidence="1" type="ORF">DC346_15640</name>
</gene>
<organism evidence="1 2">
    <name type="scientific">Acinetobacter junii</name>
    <dbReference type="NCBI Taxonomy" id="40215"/>
    <lineage>
        <taxon>Bacteria</taxon>
        <taxon>Pseudomonadati</taxon>
        <taxon>Pseudomonadota</taxon>
        <taxon>Gammaproteobacteria</taxon>
        <taxon>Moraxellales</taxon>
        <taxon>Moraxellaceae</taxon>
        <taxon>Acinetobacter</taxon>
    </lineage>
</organism>
<accession>A0A365PF01</accession>
<evidence type="ECO:0000313" key="2">
    <source>
        <dbReference type="Proteomes" id="UP000253688"/>
    </source>
</evidence>